<dbReference type="AlphaFoldDB" id="A0A7W7DA57"/>
<dbReference type="GO" id="GO:0016747">
    <property type="term" value="F:acyltransferase activity, transferring groups other than amino-acyl groups"/>
    <property type="evidence" value="ECO:0007669"/>
    <property type="project" value="InterPro"/>
</dbReference>
<organism evidence="4 5">
    <name type="scientific">Sphaerisporangium siamense</name>
    <dbReference type="NCBI Taxonomy" id="795645"/>
    <lineage>
        <taxon>Bacteria</taxon>
        <taxon>Bacillati</taxon>
        <taxon>Actinomycetota</taxon>
        <taxon>Actinomycetes</taxon>
        <taxon>Streptosporangiales</taxon>
        <taxon>Streptosporangiaceae</taxon>
        <taxon>Sphaerisporangium</taxon>
    </lineage>
</organism>
<protein>
    <submittedName>
        <fullName evidence="4">GNAT superfamily N-acetyltransferase</fullName>
    </submittedName>
</protein>
<dbReference type="Gene3D" id="3.40.630.30">
    <property type="match status" value="1"/>
</dbReference>
<name>A0A7W7DA57_9ACTN</name>
<dbReference type="Proteomes" id="UP000542210">
    <property type="component" value="Unassembled WGS sequence"/>
</dbReference>
<keyword evidence="1 4" id="KW-0808">Transferase</keyword>
<dbReference type="PANTHER" id="PTHR43877:SF2">
    <property type="entry name" value="AMINOALKYLPHOSPHONATE N-ACETYLTRANSFERASE-RELATED"/>
    <property type="match status" value="1"/>
</dbReference>
<keyword evidence="2" id="KW-0012">Acyltransferase</keyword>
<dbReference type="InterPro" id="IPR000182">
    <property type="entry name" value="GNAT_dom"/>
</dbReference>
<evidence type="ECO:0000313" key="4">
    <source>
        <dbReference type="EMBL" id="MBB4703094.1"/>
    </source>
</evidence>
<dbReference type="RefSeq" id="WP_203958893.1">
    <property type="nucleotide sequence ID" value="NZ_BOOV01000004.1"/>
</dbReference>
<evidence type="ECO:0000256" key="2">
    <source>
        <dbReference type="ARBA" id="ARBA00023315"/>
    </source>
</evidence>
<keyword evidence="5" id="KW-1185">Reference proteome</keyword>
<dbReference type="InterPro" id="IPR016181">
    <property type="entry name" value="Acyl_CoA_acyltransferase"/>
</dbReference>
<evidence type="ECO:0000259" key="3">
    <source>
        <dbReference type="PROSITE" id="PS51186"/>
    </source>
</evidence>
<dbReference type="SUPFAM" id="SSF55729">
    <property type="entry name" value="Acyl-CoA N-acyltransferases (Nat)"/>
    <property type="match status" value="1"/>
</dbReference>
<dbReference type="EMBL" id="JACHND010000001">
    <property type="protein sequence ID" value="MBB4703094.1"/>
    <property type="molecule type" value="Genomic_DNA"/>
</dbReference>
<gene>
    <name evidence="4" type="ORF">BJ982_004638</name>
</gene>
<accession>A0A7W7DA57</accession>
<reference evidence="4 5" key="1">
    <citation type="submission" date="2020-08" db="EMBL/GenBank/DDBJ databases">
        <title>Sequencing the genomes of 1000 actinobacteria strains.</title>
        <authorList>
            <person name="Klenk H.-P."/>
        </authorList>
    </citation>
    <scope>NUCLEOTIDE SEQUENCE [LARGE SCALE GENOMIC DNA]</scope>
    <source>
        <strain evidence="4 5">DSM 45784</strain>
    </source>
</reference>
<dbReference type="PANTHER" id="PTHR43877">
    <property type="entry name" value="AMINOALKYLPHOSPHONATE N-ACETYLTRANSFERASE-RELATED-RELATED"/>
    <property type="match status" value="1"/>
</dbReference>
<feature type="domain" description="N-acetyltransferase" evidence="3">
    <location>
        <begin position="3"/>
        <end position="163"/>
    </location>
</feature>
<dbReference type="PROSITE" id="PS51186">
    <property type="entry name" value="GNAT"/>
    <property type="match status" value="1"/>
</dbReference>
<comment type="caution">
    <text evidence="4">The sequence shown here is derived from an EMBL/GenBank/DDBJ whole genome shotgun (WGS) entry which is preliminary data.</text>
</comment>
<evidence type="ECO:0000256" key="1">
    <source>
        <dbReference type="ARBA" id="ARBA00022679"/>
    </source>
</evidence>
<dbReference type="Pfam" id="PF00583">
    <property type="entry name" value="Acetyltransf_1"/>
    <property type="match status" value="1"/>
</dbReference>
<sequence length="183" mass="20892">MEMVIFPATPQDVPALARMRRDAEDWLAAQGIRQWPQGHVAPERIAEQINKGEWYVARSGEVPCGAFRLLWSDPRVWEERDAFAAYVHGLMIDRGRAGTGAGAAMLAWVEDRAREAGTDLVRLDCVEHNARLRRYYADLGFLEVGLRKFSPRWTGVLLEKRLAPRVDTYNRRLTYAEPLAPEE</sequence>
<evidence type="ECO:0000313" key="5">
    <source>
        <dbReference type="Proteomes" id="UP000542210"/>
    </source>
</evidence>
<proteinExistence type="predicted"/>
<dbReference type="InterPro" id="IPR050832">
    <property type="entry name" value="Bact_Acetyltransf"/>
</dbReference>